<comment type="caution">
    <text evidence="3">The sequence shown here is derived from an EMBL/GenBank/DDBJ whole genome shotgun (WGS) entry which is preliminary data.</text>
</comment>
<accession>A0A2W6PNG0</accession>
<evidence type="ECO:0000313" key="3">
    <source>
        <dbReference type="EMBL" id="PZT48233.1"/>
    </source>
</evidence>
<keyword evidence="2" id="KW-0472">Membrane</keyword>
<evidence type="ECO:0000256" key="2">
    <source>
        <dbReference type="SAM" id="Phobius"/>
    </source>
</evidence>
<proteinExistence type="predicted"/>
<reference evidence="3 4" key="1">
    <citation type="submission" date="2017-03" db="EMBL/GenBank/DDBJ databases">
        <title>Genomic and clinical evidence uncovers the enterohepatic species Helicobacter valdiviensis as a potential human intestinal pathogen.</title>
        <authorList>
            <person name="Fresia P."/>
            <person name="Jara R."/>
            <person name="Sierra R."/>
            <person name="Ferres I."/>
            <person name="Greif G."/>
            <person name="Iraola G."/>
            <person name="Collado L."/>
        </authorList>
    </citation>
    <scope>NUCLEOTIDE SEQUENCE [LARGE SCALE GENOMIC DNA]</scope>
    <source>
        <strain evidence="3 4">WBE14</strain>
    </source>
</reference>
<dbReference type="RefSeq" id="WP_111229663.1">
    <property type="nucleotide sequence ID" value="NZ_NBIU01000010.1"/>
</dbReference>
<organism evidence="3 4">
    <name type="scientific">Helicobacter valdiviensis</name>
    <dbReference type="NCBI Taxonomy" id="1458358"/>
    <lineage>
        <taxon>Bacteria</taxon>
        <taxon>Pseudomonadati</taxon>
        <taxon>Campylobacterota</taxon>
        <taxon>Epsilonproteobacteria</taxon>
        <taxon>Campylobacterales</taxon>
        <taxon>Helicobacteraceae</taxon>
        <taxon>Helicobacter</taxon>
    </lineage>
</organism>
<protein>
    <submittedName>
        <fullName evidence="3">Uncharacterized protein</fullName>
    </submittedName>
</protein>
<gene>
    <name evidence="3" type="ORF">B6S12_04715</name>
</gene>
<evidence type="ECO:0000313" key="4">
    <source>
        <dbReference type="Proteomes" id="UP000249746"/>
    </source>
</evidence>
<feature type="coiled-coil region" evidence="1">
    <location>
        <begin position="72"/>
        <end position="99"/>
    </location>
</feature>
<dbReference type="EMBL" id="NBIU01000010">
    <property type="protein sequence ID" value="PZT48233.1"/>
    <property type="molecule type" value="Genomic_DNA"/>
</dbReference>
<keyword evidence="4" id="KW-1185">Reference proteome</keyword>
<keyword evidence="2" id="KW-1133">Transmembrane helix</keyword>
<dbReference type="Proteomes" id="UP000249746">
    <property type="component" value="Unassembled WGS sequence"/>
</dbReference>
<keyword evidence="2" id="KW-0812">Transmembrane</keyword>
<dbReference type="OrthoDB" id="5321230at2"/>
<name>A0A2W6PNG0_9HELI</name>
<evidence type="ECO:0000256" key="1">
    <source>
        <dbReference type="SAM" id="Coils"/>
    </source>
</evidence>
<dbReference type="AlphaFoldDB" id="A0A2W6PNG0"/>
<sequence length="236" mass="26460">MAQEEIEVSFEKEPKKNFGLILLILVVIILAIFGLVYYVLNQPYGKNILVNIQNTFGMQQSANVATTPTLSMDAKDEEIKRLQEALRQKEQDLLKLSASVKGLGDSVEQMKKDQNTIANNLRYSIKPKKQIIAECYSMEIGRWDIPKGCLLSIATKVGNELESDNRVVAFEVQGIVDTRPYAGSSPELKQEGLASFRAREAIREINKKLPNATAFEGPSIQVENKRGYSIKAYFVN</sequence>
<feature type="transmembrane region" description="Helical" evidence="2">
    <location>
        <begin position="20"/>
        <end position="40"/>
    </location>
</feature>
<keyword evidence="1" id="KW-0175">Coiled coil</keyword>